<reference evidence="1 2" key="1">
    <citation type="submission" date="2020-08" db="EMBL/GenBank/DDBJ databases">
        <title>Genomic Encyclopedia of Type Strains, Phase IV (KMG-IV): sequencing the most valuable type-strain genomes for metagenomic binning, comparative biology and taxonomic classification.</title>
        <authorList>
            <person name="Goeker M."/>
        </authorList>
    </citation>
    <scope>NUCLEOTIDE SEQUENCE [LARGE SCALE GENOMIC DNA]</scope>
    <source>
        <strain evidence="1 2">DSM 29007</strain>
    </source>
</reference>
<comment type="caution">
    <text evidence="1">The sequence shown here is derived from an EMBL/GenBank/DDBJ whole genome shotgun (WGS) entry which is preliminary data.</text>
</comment>
<dbReference type="RefSeq" id="WP_170034316.1">
    <property type="nucleotide sequence ID" value="NZ_JABDTL010000001.1"/>
</dbReference>
<evidence type="ECO:0000313" key="1">
    <source>
        <dbReference type="EMBL" id="MBB6070493.1"/>
    </source>
</evidence>
<proteinExistence type="predicted"/>
<dbReference type="AlphaFoldDB" id="A0A841GXM1"/>
<name>A0A841GXM1_9BACT</name>
<sequence>MQQDVRTPGRRASAWRGFDGRSADRIDSQMREGRRPCCPLCRELLEARPVTRMIRHLVLDASGYDLECRTCRRFRSVIKHTARSLRLVRMRRLAAAVRATGSREPALA</sequence>
<protein>
    <submittedName>
        <fullName evidence="1">Uncharacterized protein</fullName>
    </submittedName>
</protein>
<dbReference type="Proteomes" id="UP000582837">
    <property type="component" value="Unassembled WGS sequence"/>
</dbReference>
<keyword evidence="2" id="KW-1185">Reference proteome</keyword>
<dbReference type="EMBL" id="JACHIA010000005">
    <property type="protein sequence ID" value="MBB6070493.1"/>
    <property type="molecule type" value="Genomic_DNA"/>
</dbReference>
<gene>
    <name evidence="1" type="ORF">HNQ61_002114</name>
</gene>
<organism evidence="1 2">
    <name type="scientific">Longimicrobium terrae</name>
    <dbReference type="NCBI Taxonomy" id="1639882"/>
    <lineage>
        <taxon>Bacteria</taxon>
        <taxon>Pseudomonadati</taxon>
        <taxon>Gemmatimonadota</taxon>
        <taxon>Longimicrobiia</taxon>
        <taxon>Longimicrobiales</taxon>
        <taxon>Longimicrobiaceae</taxon>
        <taxon>Longimicrobium</taxon>
    </lineage>
</organism>
<evidence type="ECO:0000313" key="2">
    <source>
        <dbReference type="Proteomes" id="UP000582837"/>
    </source>
</evidence>
<accession>A0A841GXM1</accession>